<keyword evidence="2" id="KW-0067">ATP-binding</keyword>
<dbReference type="PANTHER" id="PTHR43210">
    <property type="entry name" value="DETHIOBIOTIN SYNTHETASE"/>
    <property type="match status" value="1"/>
</dbReference>
<organism evidence="3 4">
    <name type="scientific">Autumnicola edwardsiae</name>
    <dbReference type="NCBI Taxonomy" id="3075594"/>
    <lineage>
        <taxon>Bacteria</taxon>
        <taxon>Pseudomonadati</taxon>
        <taxon>Bacteroidota</taxon>
        <taxon>Flavobacteriia</taxon>
        <taxon>Flavobacteriales</taxon>
        <taxon>Flavobacteriaceae</taxon>
        <taxon>Autumnicola</taxon>
    </lineage>
</organism>
<gene>
    <name evidence="2 3" type="primary">bioD</name>
    <name evidence="3" type="ORF">RM529_03210</name>
</gene>
<feature type="binding site" evidence="2">
    <location>
        <position position="17"/>
    </location>
    <ligand>
        <name>Mg(2+)</name>
        <dbReference type="ChEBI" id="CHEBI:18420"/>
    </ligand>
</feature>
<evidence type="ECO:0000256" key="2">
    <source>
        <dbReference type="HAMAP-Rule" id="MF_00336"/>
    </source>
</evidence>
<dbReference type="InterPro" id="IPR004472">
    <property type="entry name" value="DTB_synth_BioD"/>
</dbReference>
<comment type="caution">
    <text evidence="2">Lacks conserved residue(s) required for the propagation of feature annotation.</text>
</comment>
<dbReference type="NCBIfam" id="TIGR00347">
    <property type="entry name" value="bioD"/>
    <property type="match status" value="1"/>
</dbReference>
<dbReference type="RefSeq" id="WP_311483312.1">
    <property type="nucleotide sequence ID" value="NZ_JAVRHP010000009.1"/>
</dbReference>
<feature type="binding site" evidence="2">
    <location>
        <position position="44"/>
    </location>
    <ligand>
        <name>Mg(2+)</name>
        <dbReference type="ChEBI" id="CHEBI:18420"/>
    </ligand>
</feature>
<reference evidence="3 4" key="1">
    <citation type="submission" date="2023-09" db="EMBL/GenBank/DDBJ databases">
        <authorList>
            <person name="Rey-Velasco X."/>
        </authorList>
    </citation>
    <scope>NUCLEOTIDE SEQUENCE [LARGE SCALE GENOMIC DNA]</scope>
    <source>
        <strain evidence="3 4">F297</strain>
    </source>
</reference>
<feature type="binding site" evidence="2">
    <location>
        <position position="100"/>
    </location>
    <ligand>
        <name>Mg(2+)</name>
        <dbReference type="ChEBI" id="CHEBI:18420"/>
    </ligand>
</feature>
<proteinExistence type="inferred from homology"/>
<keyword evidence="2" id="KW-0547">Nucleotide-binding</keyword>
<comment type="catalytic activity">
    <reaction evidence="2">
        <text>(7R,8S)-7,8-diammoniononanoate + CO2 + ATP = (4R,5S)-dethiobiotin + ADP + phosphate + 3 H(+)</text>
        <dbReference type="Rhea" id="RHEA:15805"/>
        <dbReference type="ChEBI" id="CHEBI:15378"/>
        <dbReference type="ChEBI" id="CHEBI:16526"/>
        <dbReference type="ChEBI" id="CHEBI:30616"/>
        <dbReference type="ChEBI" id="CHEBI:43474"/>
        <dbReference type="ChEBI" id="CHEBI:149469"/>
        <dbReference type="ChEBI" id="CHEBI:149473"/>
        <dbReference type="ChEBI" id="CHEBI:456216"/>
        <dbReference type="EC" id="6.3.3.3"/>
    </reaction>
</comment>
<comment type="subunit">
    <text evidence="2">Homodimer.</text>
</comment>
<keyword evidence="2 3" id="KW-0436">Ligase</keyword>
<dbReference type="PIRSF" id="PIRSF006755">
    <property type="entry name" value="DTB_synth"/>
    <property type="match status" value="1"/>
</dbReference>
<comment type="function">
    <text evidence="2">Catalyzes a mechanistically unusual reaction, the ATP-dependent insertion of CO2 between the N7 and N8 nitrogen atoms of 7,8-diaminopelargonic acid (DAPA, also called 7,8-diammoniononanoate) to form a ureido ring.</text>
</comment>
<dbReference type="PANTHER" id="PTHR43210:SF5">
    <property type="entry name" value="DETHIOBIOTIN SYNTHETASE"/>
    <property type="match status" value="1"/>
</dbReference>
<dbReference type="Pfam" id="PF13500">
    <property type="entry name" value="AAA_26"/>
    <property type="match status" value="1"/>
</dbReference>
<comment type="cofactor">
    <cofactor evidence="2">
        <name>Mg(2+)</name>
        <dbReference type="ChEBI" id="CHEBI:18420"/>
    </cofactor>
</comment>
<accession>A0ABU3CRZ8</accession>
<evidence type="ECO:0000313" key="4">
    <source>
        <dbReference type="Proteomes" id="UP001248819"/>
    </source>
</evidence>
<dbReference type="Proteomes" id="UP001248819">
    <property type="component" value="Unassembled WGS sequence"/>
</dbReference>
<comment type="subcellular location">
    <subcellularLocation>
        <location evidence="2">Cytoplasm</location>
    </subcellularLocation>
</comment>
<dbReference type="Gene3D" id="3.40.50.300">
    <property type="entry name" value="P-loop containing nucleotide triphosphate hydrolases"/>
    <property type="match status" value="1"/>
</dbReference>
<sequence>MKHKYFITGIGTEVGKTIASAIITEALEADYWKPIQAGDLENSDTHKVEKLISNNKTEFHSNSFALKTPMSPHAAAAIDKVKITSEKINEPRTDNHLVIEGAGGLLVPINDHQTIADLIKPDYRVILVSRHYLGSINHTLLSLELLKSRGLECFGIIFSGEEHPTSEEIIEKMGKVPIIGRIDQEPYFDRNVVKEYAESFRGKLS</sequence>
<dbReference type="InterPro" id="IPR027417">
    <property type="entry name" value="P-loop_NTPase"/>
</dbReference>
<name>A0ABU3CRZ8_9FLAO</name>
<keyword evidence="1 2" id="KW-0093">Biotin biosynthesis</keyword>
<feature type="active site" evidence="2">
    <location>
        <position position="33"/>
    </location>
</feature>
<dbReference type="SUPFAM" id="SSF52540">
    <property type="entry name" value="P-loop containing nucleoside triphosphate hydrolases"/>
    <property type="match status" value="1"/>
</dbReference>
<keyword evidence="2" id="KW-0963">Cytoplasm</keyword>
<protein>
    <recommendedName>
        <fullName evidence="2">ATP-dependent dethiobiotin synthetase BioD</fullName>
        <ecNumber evidence="2">6.3.3.3</ecNumber>
    </recommendedName>
    <alternativeName>
        <fullName evidence="2">DTB synthetase</fullName>
        <shortName evidence="2">DTBS</shortName>
    </alternativeName>
    <alternativeName>
        <fullName evidence="2">Dethiobiotin synthase</fullName>
    </alternativeName>
</protein>
<dbReference type="EMBL" id="JAVRHP010000009">
    <property type="protein sequence ID" value="MDT0649134.1"/>
    <property type="molecule type" value="Genomic_DNA"/>
</dbReference>
<comment type="pathway">
    <text evidence="2">Cofactor biosynthesis; biotin biosynthesis; biotin from 7,8-diaminononanoate: step 1/2.</text>
</comment>
<feature type="binding site" evidence="2">
    <location>
        <position position="44"/>
    </location>
    <ligand>
        <name>ATP</name>
        <dbReference type="ChEBI" id="CHEBI:30616"/>
    </ligand>
</feature>
<keyword evidence="4" id="KW-1185">Reference proteome</keyword>
<comment type="caution">
    <text evidence="3">The sequence shown here is derived from an EMBL/GenBank/DDBJ whole genome shotgun (WGS) entry which is preliminary data.</text>
</comment>
<feature type="binding site" evidence="2">
    <location>
        <begin position="13"/>
        <end position="18"/>
    </location>
    <ligand>
        <name>ATP</name>
        <dbReference type="ChEBI" id="CHEBI:30616"/>
    </ligand>
</feature>
<dbReference type="CDD" id="cd03109">
    <property type="entry name" value="DTBS"/>
    <property type="match status" value="1"/>
</dbReference>
<dbReference type="HAMAP" id="MF_00336">
    <property type="entry name" value="BioD"/>
    <property type="match status" value="1"/>
</dbReference>
<keyword evidence="2" id="KW-0479">Metal-binding</keyword>
<evidence type="ECO:0000313" key="3">
    <source>
        <dbReference type="EMBL" id="MDT0649134.1"/>
    </source>
</evidence>
<feature type="binding site" evidence="2">
    <location>
        <begin position="100"/>
        <end position="103"/>
    </location>
    <ligand>
        <name>ATP</name>
        <dbReference type="ChEBI" id="CHEBI:30616"/>
    </ligand>
</feature>
<evidence type="ECO:0000256" key="1">
    <source>
        <dbReference type="ARBA" id="ARBA00022756"/>
    </source>
</evidence>
<dbReference type="EC" id="6.3.3.3" evidence="2"/>
<keyword evidence="2" id="KW-0460">Magnesium</keyword>
<dbReference type="GO" id="GO:0004141">
    <property type="term" value="F:dethiobiotin synthase activity"/>
    <property type="evidence" value="ECO:0007669"/>
    <property type="project" value="UniProtKB-EC"/>
</dbReference>
<comment type="similarity">
    <text evidence="2">Belongs to the dethiobiotin synthetase family.</text>
</comment>